<keyword evidence="3" id="KW-0156">Chromatin regulator</keyword>
<dbReference type="AlphaFoldDB" id="A0A0K0DFJ5"/>
<dbReference type="Pfam" id="PF00439">
    <property type="entry name" value="Bromodomain"/>
    <property type="match status" value="4"/>
</dbReference>
<dbReference type="PROSITE" id="PS50014">
    <property type="entry name" value="BROMODOMAIN_2"/>
    <property type="match status" value="4"/>
</dbReference>
<reference evidence="11" key="1">
    <citation type="submission" date="2012-09" db="EMBL/GenBank/DDBJ databases">
        <authorList>
            <person name="Martin A.A."/>
        </authorList>
    </citation>
    <scope>NUCLEOTIDE SEQUENCE</scope>
</reference>
<name>A0A0K0DFJ5_ANGCA</name>
<evidence type="ECO:0000256" key="4">
    <source>
        <dbReference type="ARBA" id="ARBA00023015"/>
    </source>
</evidence>
<evidence type="ECO:0000313" key="11">
    <source>
        <dbReference type="Proteomes" id="UP000035642"/>
    </source>
</evidence>
<keyword evidence="4" id="KW-0805">Transcription regulation</keyword>
<dbReference type="SUPFAM" id="SSF47370">
    <property type="entry name" value="Bromodomain"/>
    <property type="match status" value="4"/>
</dbReference>
<sequence>LDNEMVEDILCGILELTDSTGRLISPPFRVVYALPSILTLKEFPVYYEKICHPMDLKTIAEKTRAGAYTRMSQVERDVRVLCRNAQQFNGKGSEIYKDAVTLMNYFKGKSVQVLERGVHPKRREKIRRIVDGLLAQTALPSTAELSEDSEEDEDTEESDDPFWKLYWTIRNAPNDKDREANLSDPFLELPSRRCVVLSKHDLFCQLYQNSSSYYPDYFEEISRPVSLFMINRKLKRNGYKTFDELLKDFIQMFENACEYNMETSDIFIAAQKLQNLAIRKARELQPSLDLSLYSKRCKYPSKSVKSPRNYKVDIDSDSDEKDTTVSSEKKRYRSTRKLRSISTGMNAEHVSLPGRPGRKSMDELMLRFRQKLMIFWDLIYNHKVGTYWPAGAFMELPSSREYPDYYRVIERPIDLKTIKEKIENNKYHSSIQLMEEFTVLFDNARQYNEADSQISRDAGKLLSMVNIAHADDKDAPYESPLALKQKFGWLKTKLPKPLRSAAKCANGLVNGTGGISDDDSSNSSIRNSVSSSQQRGRTPKTERKFEDTIARLPANEQQMWKLFHVVRDATDTDGRKLASAFIKLPTKEEYPDYYEVIRKPMDLQRIQQRLQAHGYGRWVDIVADMSLMLENACKYNEPESNIYKVRPNILKAPLLSAFYVYGHL</sequence>
<feature type="domain" description="Bromo" evidence="10">
    <location>
        <begin position="178"/>
        <end position="267"/>
    </location>
</feature>
<organism evidence="11 12">
    <name type="scientific">Angiostrongylus cantonensis</name>
    <name type="common">Rat lungworm</name>
    <dbReference type="NCBI Taxonomy" id="6313"/>
    <lineage>
        <taxon>Eukaryota</taxon>
        <taxon>Metazoa</taxon>
        <taxon>Ecdysozoa</taxon>
        <taxon>Nematoda</taxon>
        <taxon>Chromadorea</taxon>
        <taxon>Rhabditida</taxon>
        <taxon>Rhabditina</taxon>
        <taxon>Rhabditomorpha</taxon>
        <taxon>Strongyloidea</taxon>
        <taxon>Metastrongylidae</taxon>
        <taxon>Angiostrongylus</taxon>
    </lineage>
</organism>
<evidence type="ECO:0000256" key="2">
    <source>
        <dbReference type="ARBA" id="ARBA00022737"/>
    </source>
</evidence>
<dbReference type="WBParaSite" id="ACAC_0000974001-mRNA-1">
    <property type="protein sequence ID" value="ACAC_0000974001-mRNA-1"/>
    <property type="gene ID" value="ACAC_0000974001"/>
</dbReference>
<evidence type="ECO:0000256" key="3">
    <source>
        <dbReference type="ARBA" id="ARBA00022853"/>
    </source>
</evidence>
<dbReference type="InterPro" id="IPR001487">
    <property type="entry name" value="Bromodomain"/>
</dbReference>
<keyword evidence="2" id="KW-0677">Repeat</keyword>
<evidence type="ECO:0000256" key="9">
    <source>
        <dbReference type="SAM" id="MobiDB-lite"/>
    </source>
</evidence>
<protein>
    <submittedName>
        <fullName evidence="12">Bromo domain-containing protein</fullName>
    </submittedName>
</protein>
<dbReference type="PROSITE" id="PS00633">
    <property type="entry name" value="BROMODOMAIN_1"/>
    <property type="match status" value="1"/>
</dbReference>
<dbReference type="GO" id="GO:0006338">
    <property type="term" value="P:chromatin remodeling"/>
    <property type="evidence" value="ECO:0007669"/>
    <property type="project" value="InterPro"/>
</dbReference>
<evidence type="ECO:0000256" key="7">
    <source>
        <dbReference type="ARBA" id="ARBA00023242"/>
    </source>
</evidence>
<feature type="compositionally biased region" description="Low complexity" evidence="9">
    <location>
        <begin position="521"/>
        <end position="535"/>
    </location>
</feature>
<dbReference type="GO" id="GO:0006368">
    <property type="term" value="P:transcription elongation by RNA polymerase II"/>
    <property type="evidence" value="ECO:0007669"/>
    <property type="project" value="TreeGrafter"/>
</dbReference>
<evidence type="ECO:0000256" key="5">
    <source>
        <dbReference type="ARBA" id="ARBA00023117"/>
    </source>
</evidence>
<evidence type="ECO:0000259" key="10">
    <source>
        <dbReference type="PROSITE" id="PS50014"/>
    </source>
</evidence>
<reference evidence="12" key="2">
    <citation type="submission" date="2017-02" db="UniProtKB">
        <authorList>
            <consortium name="WormBaseParasite"/>
        </authorList>
    </citation>
    <scope>IDENTIFICATION</scope>
</reference>
<dbReference type="InterPro" id="IPR036427">
    <property type="entry name" value="Bromodomain-like_sf"/>
</dbReference>
<dbReference type="GO" id="GO:0003682">
    <property type="term" value="F:chromatin binding"/>
    <property type="evidence" value="ECO:0007669"/>
    <property type="project" value="TreeGrafter"/>
</dbReference>
<dbReference type="PANTHER" id="PTHR16062">
    <property type="entry name" value="SWI/SNF-RELATED"/>
    <property type="match status" value="1"/>
</dbReference>
<feature type="domain" description="Bromo" evidence="10">
    <location>
        <begin position="20"/>
        <end position="96"/>
    </location>
</feature>
<dbReference type="SMART" id="SM00297">
    <property type="entry name" value="BROMO"/>
    <property type="match status" value="4"/>
</dbReference>
<dbReference type="InterPro" id="IPR037382">
    <property type="entry name" value="Rsc/polybromo"/>
</dbReference>
<feature type="domain" description="Bromo" evidence="10">
    <location>
        <begin position="393"/>
        <end position="455"/>
    </location>
</feature>
<accession>A0A0K0DFJ5</accession>
<keyword evidence="5 8" id="KW-0103">Bromodomain</keyword>
<evidence type="ECO:0000256" key="6">
    <source>
        <dbReference type="ARBA" id="ARBA00023163"/>
    </source>
</evidence>
<keyword evidence="11" id="KW-1185">Reference proteome</keyword>
<dbReference type="PANTHER" id="PTHR16062:SF19">
    <property type="entry name" value="PROTEIN POLYBROMO-1"/>
    <property type="match status" value="1"/>
</dbReference>
<feature type="domain" description="Bromo" evidence="10">
    <location>
        <begin position="573"/>
        <end position="643"/>
    </location>
</feature>
<proteinExistence type="predicted"/>
<feature type="region of interest" description="Disordered" evidence="9">
    <location>
        <begin position="512"/>
        <end position="546"/>
    </location>
</feature>
<dbReference type="Gene3D" id="1.20.920.10">
    <property type="entry name" value="Bromodomain-like"/>
    <property type="match status" value="4"/>
</dbReference>
<dbReference type="GO" id="GO:0016586">
    <property type="term" value="C:RSC-type complex"/>
    <property type="evidence" value="ECO:0007669"/>
    <property type="project" value="InterPro"/>
</dbReference>
<evidence type="ECO:0000313" key="12">
    <source>
        <dbReference type="WBParaSite" id="ACAC_0000974001-mRNA-1"/>
    </source>
</evidence>
<evidence type="ECO:0000256" key="8">
    <source>
        <dbReference type="PROSITE-ProRule" id="PRU00035"/>
    </source>
</evidence>
<comment type="subcellular location">
    <subcellularLocation>
        <location evidence="1">Nucleus</location>
    </subcellularLocation>
</comment>
<keyword evidence="6" id="KW-0804">Transcription</keyword>
<keyword evidence="7" id="KW-0539">Nucleus</keyword>
<feature type="region of interest" description="Disordered" evidence="9">
    <location>
        <begin position="300"/>
        <end position="331"/>
    </location>
</feature>
<dbReference type="Proteomes" id="UP000035642">
    <property type="component" value="Unassembled WGS sequence"/>
</dbReference>
<dbReference type="STRING" id="6313.A0A0K0DFJ5"/>
<dbReference type="InterPro" id="IPR018359">
    <property type="entry name" value="Bromodomain_CS"/>
</dbReference>
<dbReference type="PRINTS" id="PR00503">
    <property type="entry name" value="BROMODOMAIN"/>
</dbReference>
<evidence type="ECO:0000256" key="1">
    <source>
        <dbReference type="ARBA" id="ARBA00004123"/>
    </source>
</evidence>